<evidence type="ECO:0000313" key="10">
    <source>
        <dbReference type="Proteomes" id="UP001165289"/>
    </source>
</evidence>
<keyword evidence="5" id="KW-0677">Repeat</keyword>
<dbReference type="InterPro" id="IPR002067">
    <property type="entry name" value="MCP"/>
</dbReference>
<dbReference type="EMBL" id="JAKMXF010000044">
    <property type="protein sequence ID" value="KAI6659936.1"/>
    <property type="molecule type" value="Genomic_DNA"/>
</dbReference>
<dbReference type="SUPFAM" id="SSF103506">
    <property type="entry name" value="Mitochondrial carrier"/>
    <property type="match status" value="1"/>
</dbReference>
<dbReference type="InterPro" id="IPR018108">
    <property type="entry name" value="MCP_transmembrane"/>
</dbReference>
<keyword evidence="3 8" id="KW-0813">Transport</keyword>
<feature type="repeat" description="Solcar" evidence="7">
    <location>
        <begin position="1"/>
        <end position="90"/>
    </location>
</feature>
<comment type="similarity">
    <text evidence="2 8">Belongs to the mitochondrial carrier (TC 2.A.29) family.</text>
</comment>
<dbReference type="InterPro" id="IPR023395">
    <property type="entry name" value="MCP_dom_sf"/>
</dbReference>
<dbReference type="AlphaFoldDB" id="A0AAV7KJ19"/>
<dbReference type="GO" id="GO:0005739">
    <property type="term" value="C:mitochondrion"/>
    <property type="evidence" value="ECO:0007669"/>
    <property type="project" value="TreeGrafter"/>
</dbReference>
<dbReference type="PANTHER" id="PTHR46181:SF3">
    <property type="entry name" value="MITOCHONDRIAL GLYCINE TRANSPORTER"/>
    <property type="match status" value="1"/>
</dbReference>
<proteinExistence type="inferred from homology"/>
<sequence>MREFLAGSLSGSCTVLLLQPLDTIKTYRQLPVSNNIVTRNSNRNVRSILHSITRGEIHVSSLWRGTMPSLFRTAPGTGIYFTTIDIFRGLRYGKNIPESRLGNLMIGVCARGVSSATMMPLTIVKTRFESGWFKYKSVYQALTTIFRQEGISGMFSGGVATVMRDAPYSGLFLLLYFELKQHADKKWTDTELPFIVTFGCGLISGFFASMLTHPFDVIKTRMQVNTSRFSLRQAVLDILKERGARGMMAGLTVRVCRKMLVSAFNWAFYERILHRIKNV</sequence>
<dbReference type="GO" id="GO:0015187">
    <property type="term" value="F:glycine transmembrane transporter activity"/>
    <property type="evidence" value="ECO:0007669"/>
    <property type="project" value="TreeGrafter"/>
</dbReference>
<dbReference type="GO" id="GO:0016020">
    <property type="term" value="C:membrane"/>
    <property type="evidence" value="ECO:0007669"/>
    <property type="project" value="UniProtKB-SubCell"/>
</dbReference>
<evidence type="ECO:0000256" key="7">
    <source>
        <dbReference type="PROSITE-ProRule" id="PRU00282"/>
    </source>
</evidence>
<feature type="repeat" description="Solcar" evidence="7">
    <location>
        <begin position="98"/>
        <end position="182"/>
    </location>
</feature>
<dbReference type="Proteomes" id="UP001165289">
    <property type="component" value="Unassembled WGS sequence"/>
</dbReference>
<accession>A0AAV7KJ19</accession>
<dbReference type="PROSITE" id="PS50920">
    <property type="entry name" value="SOLCAR"/>
    <property type="match status" value="3"/>
</dbReference>
<protein>
    <submittedName>
        <fullName evidence="9">Solute carrier family 25 member 38-like</fullName>
    </submittedName>
</protein>
<evidence type="ECO:0000256" key="3">
    <source>
        <dbReference type="ARBA" id="ARBA00022448"/>
    </source>
</evidence>
<evidence type="ECO:0000256" key="8">
    <source>
        <dbReference type="RuleBase" id="RU000488"/>
    </source>
</evidence>
<organism evidence="9 10">
    <name type="scientific">Oopsacas minuta</name>
    <dbReference type="NCBI Taxonomy" id="111878"/>
    <lineage>
        <taxon>Eukaryota</taxon>
        <taxon>Metazoa</taxon>
        <taxon>Porifera</taxon>
        <taxon>Hexactinellida</taxon>
        <taxon>Hexasterophora</taxon>
        <taxon>Lyssacinosida</taxon>
        <taxon>Leucopsacidae</taxon>
        <taxon>Oopsacas</taxon>
    </lineage>
</organism>
<evidence type="ECO:0000256" key="6">
    <source>
        <dbReference type="ARBA" id="ARBA00023136"/>
    </source>
</evidence>
<dbReference type="Gene3D" id="1.50.40.10">
    <property type="entry name" value="Mitochondrial carrier domain"/>
    <property type="match status" value="1"/>
</dbReference>
<dbReference type="PANTHER" id="PTHR46181">
    <property type="entry name" value="MITOCHONDRIAL GLYCINE TRANSPORTER"/>
    <property type="match status" value="1"/>
</dbReference>
<evidence type="ECO:0000256" key="1">
    <source>
        <dbReference type="ARBA" id="ARBA00004141"/>
    </source>
</evidence>
<gene>
    <name evidence="9" type="ORF">LOD99_14276</name>
</gene>
<name>A0AAV7KJ19_9METZ</name>
<feature type="repeat" description="Solcar" evidence="7">
    <location>
        <begin position="192"/>
        <end position="275"/>
    </location>
</feature>
<comment type="subcellular location">
    <subcellularLocation>
        <location evidence="1">Membrane</location>
        <topology evidence="1">Multi-pass membrane protein</topology>
    </subcellularLocation>
</comment>
<evidence type="ECO:0000256" key="4">
    <source>
        <dbReference type="ARBA" id="ARBA00022692"/>
    </source>
</evidence>
<dbReference type="Pfam" id="PF00153">
    <property type="entry name" value="Mito_carr"/>
    <property type="match status" value="3"/>
</dbReference>
<evidence type="ECO:0000256" key="5">
    <source>
        <dbReference type="ARBA" id="ARBA00022737"/>
    </source>
</evidence>
<reference evidence="9 10" key="1">
    <citation type="journal article" date="2023" name="BMC Biol.">
        <title>The compact genome of the sponge Oopsacas minuta (Hexactinellida) is lacking key metazoan core genes.</title>
        <authorList>
            <person name="Santini S."/>
            <person name="Schenkelaars Q."/>
            <person name="Jourda C."/>
            <person name="Duchesne M."/>
            <person name="Belahbib H."/>
            <person name="Rocher C."/>
            <person name="Selva M."/>
            <person name="Riesgo A."/>
            <person name="Vervoort M."/>
            <person name="Leys S.P."/>
            <person name="Kodjabachian L."/>
            <person name="Le Bivic A."/>
            <person name="Borchiellini C."/>
            <person name="Claverie J.M."/>
            <person name="Renard E."/>
        </authorList>
    </citation>
    <scope>NUCLEOTIDE SEQUENCE [LARGE SCALE GENOMIC DNA]</scope>
    <source>
        <strain evidence="9">SPO-2</strain>
    </source>
</reference>
<evidence type="ECO:0000313" key="9">
    <source>
        <dbReference type="EMBL" id="KAI6659936.1"/>
    </source>
</evidence>
<evidence type="ECO:0000256" key="2">
    <source>
        <dbReference type="ARBA" id="ARBA00006375"/>
    </source>
</evidence>
<keyword evidence="4 7" id="KW-0812">Transmembrane</keyword>
<keyword evidence="10" id="KW-1185">Reference proteome</keyword>
<comment type="caution">
    <text evidence="9">The sequence shown here is derived from an EMBL/GenBank/DDBJ whole genome shotgun (WGS) entry which is preliminary data.</text>
</comment>
<dbReference type="GO" id="GO:1904983">
    <property type="term" value="P:glycine import into mitochondrion"/>
    <property type="evidence" value="ECO:0007669"/>
    <property type="project" value="TreeGrafter"/>
</dbReference>
<keyword evidence="6 7" id="KW-0472">Membrane</keyword>
<dbReference type="PRINTS" id="PR00926">
    <property type="entry name" value="MITOCARRIER"/>
</dbReference>